<dbReference type="PROSITE" id="PS50229">
    <property type="entry name" value="WH1"/>
    <property type="match status" value="1"/>
</dbReference>
<name>A0ABR3CKW4_9PEZI</name>
<dbReference type="GeneID" id="92008087"/>
<evidence type="ECO:0000259" key="3">
    <source>
        <dbReference type="PROSITE" id="PS50229"/>
    </source>
</evidence>
<gene>
    <name evidence="5" type="ORF">SLS55_004002</name>
</gene>
<evidence type="ECO:0000313" key="6">
    <source>
        <dbReference type="Proteomes" id="UP001430584"/>
    </source>
</evidence>
<keyword evidence="1" id="KW-0597">Phosphoprotein</keyword>
<dbReference type="CDD" id="cd01205">
    <property type="entry name" value="EVH1_WASP-like"/>
    <property type="match status" value="1"/>
</dbReference>
<dbReference type="InterPro" id="IPR011993">
    <property type="entry name" value="PH-like_dom_sf"/>
</dbReference>
<dbReference type="Gene3D" id="6.10.280.150">
    <property type="match status" value="1"/>
</dbReference>
<dbReference type="InterPro" id="IPR033927">
    <property type="entry name" value="WASPfam_EVH1"/>
</dbReference>
<dbReference type="SMART" id="SM00246">
    <property type="entry name" value="WH2"/>
    <property type="match status" value="1"/>
</dbReference>
<proteinExistence type="predicted"/>
<dbReference type="Pfam" id="PF02205">
    <property type="entry name" value="WH2"/>
    <property type="match status" value="1"/>
</dbReference>
<accession>A0ABR3CKW4</accession>
<dbReference type="PROSITE" id="PS51082">
    <property type="entry name" value="WH2"/>
    <property type="match status" value="1"/>
</dbReference>
<dbReference type="RefSeq" id="XP_066633345.1">
    <property type="nucleotide sequence ID" value="XM_066775464.1"/>
</dbReference>
<sequence>MPTILSDDDKQVVKRTVPKGSNKIHAVAVAKLYIAYPNRHKWTYTGLQGAAVLANDLVGNTFWIKLVDISPLNRGVIWDQEIYDTFQYNQDRTFFHTFELEQCLAGLSFADEKEAKQFKKKIDEREKNAHKNTKNKPFGMAAGTSNGASTNGGGHSHGLLGSLFGSHRHSSHQNQEQHSIIPPKKPASPASPPPNQNGKSSTIDTADPAMQPVLQELLQMGITADQIEENADFIKMYIEQKKASEATANESKSRAPPPPPSAPPASKLSPQNTGSTSTSRRGAPAPKMPVPAGGGGRDDLLASIRGGARLKKVSDTEKKDRSGAAVPGSSSSPPPTAGGGGGAGDGGGLANALASALAARKSKVSHSDDEDDDDW</sequence>
<evidence type="ECO:0000259" key="4">
    <source>
        <dbReference type="PROSITE" id="PS51082"/>
    </source>
</evidence>
<feature type="compositionally biased region" description="Gly residues" evidence="2">
    <location>
        <begin position="337"/>
        <end position="349"/>
    </location>
</feature>
<feature type="domain" description="WH2" evidence="4">
    <location>
        <begin position="296"/>
        <end position="313"/>
    </location>
</feature>
<comment type="caution">
    <text evidence="5">The sequence shown here is derived from an EMBL/GenBank/DDBJ whole genome shotgun (WGS) entry which is preliminary data.</text>
</comment>
<dbReference type="EMBL" id="JAJVCZ030000004">
    <property type="protein sequence ID" value="KAL0260316.1"/>
    <property type="molecule type" value="Genomic_DNA"/>
</dbReference>
<dbReference type="Gene3D" id="2.30.29.30">
    <property type="entry name" value="Pleckstrin-homology domain (PH domain)/Phosphotyrosine-binding domain (PTB)"/>
    <property type="match status" value="1"/>
</dbReference>
<feature type="region of interest" description="Disordered" evidence="2">
    <location>
        <begin position="123"/>
        <end position="205"/>
    </location>
</feature>
<feature type="domain" description="WH1" evidence="3">
    <location>
        <begin position="17"/>
        <end position="129"/>
    </location>
</feature>
<dbReference type="SUPFAM" id="SSF50729">
    <property type="entry name" value="PH domain-like"/>
    <property type="match status" value="1"/>
</dbReference>
<feature type="region of interest" description="Disordered" evidence="2">
    <location>
        <begin position="245"/>
        <end position="349"/>
    </location>
</feature>
<dbReference type="Pfam" id="PF00568">
    <property type="entry name" value="WH1"/>
    <property type="match status" value="1"/>
</dbReference>
<evidence type="ECO:0000313" key="5">
    <source>
        <dbReference type="EMBL" id="KAL0260316.1"/>
    </source>
</evidence>
<feature type="compositionally biased region" description="Polar residues" evidence="2">
    <location>
        <begin position="271"/>
        <end position="280"/>
    </location>
</feature>
<feature type="compositionally biased region" description="Pro residues" evidence="2">
    <location>
        <begin position="183"/>
        <end position="195"/>
    </location>
</feature>
<reference evidence="5 6" key="1">
    <citation type="submission" date="2024-02" db="EMBL/GenBank/DDBJ databases">
        <title>De novo assembly and annotation of 12 fungi associated with fruit tree decline syndrome in Ontario, Canada.</title>
        <authorList>
            <person name="Sulman M."/>
            <person name="Ellouze W."/>
            <person name="Ilyukhin E."/>
        </authorList>
    </citation>
    <scope>NUCLEOTIDE SEQUENCE [LARGE SCALE GENOMIC DNA]</scope>
    <source>
        <strain evidence="5 6">FDS-637</strain>
    </source>
</reference>
<dbReference type="Proteomes" id="UP001430584">
    <property type="component" value="Unassembled WGS sequence"/>
</dbReference>
<dbReference type="InterPro" id="IPR003124">
    <property type="entry name" value="WH2_dom"/>
</dbReference>
<protein>
    <submittedName>
        <fullName evidence="5">Uncharacterized protein</fullName>
    </submittedName>
</protein>
<dbReference type="SMART" id="SM00461">
    <property type="entry name" value="WH1"/>
    <property type="match status" value="1"/>
</dbReference>
<keyword evidence="6" id="KW-1185">Reference proteome</keyword>
<evidence type="ECO:0000256" key="1">
    <source>
        <dbReference type="ARBA" id="ARBA00022553"/>
    </source>
</evidence>
<evidence type="ECO:0000256" key="2">
    <source>
        <dbReference type="SAM" id="MobiDB-lite"/>
    </source>
</evidence>
<feature type="compositionally biased region" description="Basic and acidic residues" evidence="2">
    <location>
        <begin position="312"/>
        <end position="322"/>
    </location>
</feature>
<dbReference type="InterPro" id="IPR000697">
    <property type="entry name" value="WH1/EVH1_dom"/>
</dbReference>
<organism evidence="5 6">
    <name type="scientific">Diplodia seriata</name>
    <dbReference type="NCBI Taxonomy" id="420778"/>
    <lineage>
        <taxon>Eukaryota</taxon>
        <taxon>Fungi</taxon>
        <taxon>Dikarya</taxon>
        <taxon>Ascomycota</taxon>
        <taxon>Pezizomycotina</taxon>
        <taxon>Dothideomycetes</taxon>
        <taxon>Dothideomycetes incertae sedis</taxon>
        <taxon>Botryosphaeriales</taxon>
        <taxon>Botryosphaeriaceae</taxon>
        <taxon>Diplodia</taxon>
    </lineage>
</organism>